<accession>A0A147B9J1</accession>
<feature type="non-terminal residue" evidence="1">
    <location>
        <position position="1"/>
    </location>
</feature>
<dbReference type="EMBL" id="GEIB01000423">
    <property type="protein sequence ID" value="JAR87448.1"/>
    <property type="molecule type" value="Transcribed_RNA"/>
</dbReference>
<name>A0A147B9J1_9ACAR</name>
<dbReference type="Gene3D" id="3.30.1330.90">
    <property type="entry name" value="D-3-phosphoglycerate dehydrogenase, domain 3"/>
    <property type="match status" value="1"/>
</dbReference>
<evidence type="ECO:0000313" key="1">
    <source>
        <dbReference type="EMBL" id="JAR87448.1"/>
    </source>
</evidence>
<organism evidence="1">
    <name type="scientific">Alectorobius mimon</name>
    <dbReference type="NCBI Taxonomy" id="360319"/>
    <lineage>
        <taxon>Eukaryota</taxon>
        <taxon>Metazoa</taxon>
        <taxon>Ecdysozoa</taxon>
        <taxon>Arthropoda</taxon>
        <taxon>Chelicerata</taxon>
        <taxon>Arachnida</taxon>
        <taxon>Acari</taxon>
        <taxon>Parasitiformes</taxon>
        <taxon>Ixodida</taxon>
        <taxon>Ixodoidea</taxon>
        <taxon>Argasidae</taxon>
        <taxon>Ornithodorinae</taxon>
        <taxon>Alectorobius</taxon>
    </lineage>
</organism>
<reference evidence="1" key="1">
    <citation type="submission" date="2016-03" db="EMBL/GenBank/DDBJ databases">
        <title>Gut transcriptome analysis on engorged females of Ornithodoros mimon (Acari: Argasidae) and phylogenetic inferences of soft ticks.</title>
        <authorList>
            <person name="Landulfo G.A."/>
            <person name="Giovanni D."/>
            <person name="Carvalho E."/>
            <person name="Junqueira-de-Azevedo I."/>
            <person name="Patane J."/>
            <person name="Mendoca R."/>
            <person name="Barros-Battesti D."/>
        </authorList>
    </citation>
    <scope>NUCLEOTIDE SEQUENCE</scope>
    <source>
        <strain evidence="1">Females</strain>
        <tissue evidence="1">Gut</tissue>
    </source>
</reference>
<dbReference type="InterPro" id="IPR029009">
    <property type="entry name" value="ASB_dom_sf"/>
</dbReference>
<proteinExistence type="predicted"/>
<sequence length="220" mass="22581">RFERGQSVPGVVNAPNLAQAQVPDNKPLANLCVALGKVASGLIGCPTSLELSTCGAGLEGKAQLLSAAAAIGVLKQLGHNNANWINVSALAQEAKIQVSHKHQDSCPFVSGQVCLNVKCGPTSHTLVGSLAGETPFLCTIDGASFVPPQVLSENVLLAIGPDSPNALVQIVGGLVEGGISVQSASQCGNGFYILHTGSPVDTKSRPPVAPLKFWAYVNLK</sequence>
<dbReference type="AlphaFoldDB" id="A0A147B9J1"/>
<protein>
    <submittedName>
        <fullName evidence="1">D 3 phosphoglycerate dehydrogenase</fullName>
    </submittedName>
</protein>
<dbReference type="SUPFAM" id="SSF143548">
    <property type="entry name" value="Serine metabolism enzymes domain"/>
    <property type="match status" value="1"/>
</dbReference>